<dbReference type="InterPro" id="IPR016171">
    <property type="entry name" value="Vanillyl_alc_oxidase_C-sub2"/>
</dbReference>
<reference evidence="2 3" key="1">
    <citation type="submission" date="2023-10" db="EMBL/GenBank/DDBJ databases">
        <authorList>
            <person name="Wang X.X."/>
        </authorList>
    </citation>
    <scope>NUCLEOTIDE SEQUENCE [LARGE SCALE GENOMIC DNA]</scope>
    <source>
        <strain evidence="2 3">NBRC 12816</strain>
    </source>
</reference>
<evidence type="ECO:0000313" key="2">
    <source>
        <dbReference type="EMBL" id="MDX2293748.1"/>
    </source>
</evidence>
<gene>
    <name evidence="2" type="ORF">R2363_16405</name>
</gene>
<dbReference type="InterPro" id="IPR016166">
    <property type="entry name" value="FAD-bd_PCMH"/>
</dbReference>
<dbReference type="InterPro" id="IPR010031">
    <property type="entry name" value="FAD_lactone_oxidase-like"/>
</dbReference>
<sequence length="424" mass="43370">MDDDFVPLTGAGRTAPSLALLVRPRSAAEAAGAVVRRGPRGAVARGRGRSGGDAAQNAGGTVLDLAALDRIRGLDGAARLVVCEAGVELGALARALLPLGLHPRAGAGPWTVGGAIASGYGTGVAALELLCADGESRTVRRGEPLFDATVGGLGLTGVVLSATLAVRPVETAYLRERTARFRDVDALLAHWTGGGAPREPYARARVGLAGRGRAVLATAAPVPYAGLPRGHRARRAPLAPPAFAGLPAFPGVGSLLGAGSLPGAGTGGLRPLPGLVRARVLPAYGPGSAGAFVRYRCAVPEGREEALRGILALLAGRRSPARGARHARVERVYADGAGPLAFPVRGWCLTVDVPAGARGLGRFLDVLDERVAAAGGRVCLAEDARLRPALLPVMYPRLAAFRELRAALDPGSVFRSDLSRRLGL</sequence>
<comment type="caution">
    <text evidence="2">The sequence shown here is derived from an EMBL/GenBank/DDBJ whole genome shotgun (WGS) entry which is preliminary data.</text>
</comment>
<dbReference type="EMBL" id="JAWJZF010000372">
    <property type="protein sequence ID" value="MDX2293748.1"/>
    <property type="molecule type" value="Genomic_DNA"/>
</dbReference>
<feature type="domain" description="FAD-binding PCMH-type" evidence="1">
    <location>
        <begin position="14"/>
        <end position="169"/>
    </location>
</feature>
<evidence type="ECO:0000259" key="1">
    <source>
        <dbReference type="PROSITE" id="PS51387"/>
    </source>
</evidence>
<dbReference type="PANTHER" id="PTHR43762:SF1">
    <property type="entry name" value="D-ARABINONO-1,4-LACTONE OXIDASE"/>
    <property type="match status" value="1"/>
</dbReference>
<organism evidence="2 3">
    <name type="scientific">Streptomyces roseolus</name>
    <dbReference type="NCBI Taxonomy" id="67358"/>
    <lineage>
        <taxon>Bacteria</taxon>
        <taxon>Bacillati</taxon>
        <taxon>Actinomycetota</taxon>
        <taxon>Actinomycetes</taxon>
        <taxon>Kitasatosporales</taxon>
        <taxon>Streptomycetaceae</taxon>
        <taxon>Streptomyces</taxon>
    </lineage>
</organism>
<dbReference type="PROSITE" id="PS51387">
    <property type="entry name" value="FAD_PCMH"/>
    <property type="match status" value="1"/>
</dbReference>
<dbReference type="InterPro" id="IPR006094">
    <property type="entry name" value="Oxid_FAD_bind_N"/>
</dbReference>
<evidence type="ECO:0000313" key="3">
    <source>
        <dbReference type="Proteomes" id="UP001278571"/>
    </source>
</evidence>
<name>A0ABU4K7L0_9ACTN</name>
<keyword evidence="3" id="KW-1185">Reference proteome</keyword>
<dbReference type="SUPFAM" id="SSF56176">
    <property type="entry name" value="FAD-binding/transporter-associated domain-like"/>
    <property type="match status" value="1"/>
</dbReference>
<dbReference type="Pfam" id="PF01565">
    <property type="entry name" value="FAD_binding_4"/>
    <property type="match status" value="1"/>
</dbReference>
<dbReference type="Proteomes" id="UP001278571">
    <property type="component" value="Unassembled WGS sequence"/>
</dbReference>
<dbReference type="PANTHER" id="PTHR43762">
    <property type="entry name" value="L-GULONOLACTONE OXIDASE"/>
    <property type="match status" value="1"/>
</dbReference>
<proteinExistence type="predicted"/>
<dbReference type="InterPro" id="IPR036318">
    <property type="entry name" value="FAD-bd_PCMH-like_sf"/>
</dbReference>
<accession>A0ABU4K7L0</accession>
<protein>
    <submittedName>
        <fullName evidence="2">FAD-binding oxidoreductase</fullName>
    </submittedName>
</protein>
<dbReference type="Gene3D" id="3.30.465.10">
    <property type="match status" value="1"/>
</dbReference>
<dbReference type="Gene3D" id="1.10.45.10">
    <property type="entry name" value="Vanillyl-alcohol Oxidase, Chain A, domain 4"/>
    <property type="match status" value="1"/>
</dbReference>
<dbReference type="InterPro" id="IPR016169">
    <property type="entry name" value="FAD-bd_PCMH_sub2"/>
</dbReference>